<dbReference type="InterPro" id="IPR036396">
    <property type="entry name" value="Cyt_P450_sf"/>
</dbReference>
<comment type="caution">
    <text evidence="2">The sequence shown here is derived from an EMBL/GenBank/DDBJ whole genome shotgun (WGS) entry which is preliminary data.</text>
</comment>
<dbReference type="EMBL" id="JBHFEH010000014">
    <property type="protein sequence ID" value="KAL2054609.1"/>
    <property type="molecule type" value="Genomic_DNA"/>
</dbReference>
<accession>A0ABR4B9T1</accession>
<feature type="chain" id="PRO_5047287091" description="Cytochrome P450" evidence="1">
    <location>
        <begin position="23"/>
        <end position="158"/>
    </location>
</feature>
<dbReference type="InterPro" id="IPR001128">
    <property type="entry name" value="Cyt_P450"/>
</dbReference>
<sequence length="158" mass="17531">MIPSNIHQELFFFLTLLHSILIADNNATIESKMGTQKAAAIAPLQAFSMAGSIFSGVKPSSTGHGRSLRDVGMSASALHDYERVFPESYAFIPNRWLEDDMDLKRKYWVLFGRRSRACIGISLAYVELFYVAAAVFRPNVVPISSNHVLVLLLETAPV</sequence>
<evidence type="ECO:0000313" key="3">
    <source>
        <dbReference type="Proteomes" id="UP001590951"/>
    </source>
</evidence>
<dbReference type="Proteomes" id="UP001590951">
    <property type="component" value="Unassembled WGS sequence"/>
</dbReference>
<evidence type="ECO:0000313" key="2">
    <source>
        <dbReference type="EMBL" id="KAL2054609.1"/>
    </source>
</evidence>
<gene>
    <name evidence="2" type="ORF">ABVK25_004912</name>
</gene>
<reference evidence="2 3" key="1">
    <citation type="submission" date="2024-09" db="EMBL/GenBank/DDBJ databases">
        <title>Rethinking Asexuality: The Enigmatic Case of Functional Sexual Genes in Lepraria (Stereocaulaceae).</title>
        <authorList>
            <person name="Doellman M."/>
            <person name="Sun Y."/>
            <person name="Barcenas-Pena A."/>
            <person name="Lumbsch H.T."/>
            <person name="Grewe F."/>
        </authorList>
    </citation>
    <scope>NUCLEOTIDE SEQUENCE [LARGE SCALE GENOMIC DNA]</scope>
    <source>
        <strain evidence="2 3">Grewe 0041</strain>
    </source>
</reference>
<proteinExistence type="predicted"/>
<dbReference type="Gene3D" id="1.10.630.10">
    <property type="entry name" value="Cytochrome P450"/>
    <property type="match status" value="1"/>
</dbReference>
<dbReference type="Pfam" id="PF00067">
    <property type="entry name" value="p450"/>
    <property type="match status" value="1"/>
</dbReference>
<evidence type="ECO:0000256" key="1">
    <source>
        <dbReference type="SAM" id="SignalP"/>
    </source>
</evidence>
<keyword evidence="3" id="KW-1185">Reference proteome</keyword>
<evidence type="ECO:0008006" key="4">
    <source>
        <dbReference type="Google" id="ProtNLM"/>
    </source>
</evidence>
<organism evidence="2 3">
    <name type="scientific">Lepraria finkii</name>
    <dbReference type="NCBI Taxonomy" id="1340010"/>
    <lineage>
        <taxon>Eukaryota</taxon>
        <taxon>Fungi</taxon>
        <taxon>Dikarya</taxon>
        <taxon>Ascomycota</taxon>
        <taxon>Pezizomycotina</taxon>
        <taxon>Lecanoromycetes</taxon>
        <taxon>OSLEUM clade</taxon>
        <taxon>Lecanoromycetidae</taxon>
        <taxon>Lecanorales</taxon>
        <taxon>Lecanorineae</taxon>
        <taxon>Stereocaulaceae</taxon>
        <taxon>Lepraria</taxon>
    </lineage>
</organism>
<protein>
    <recommendedName>
        <fullName evidence="4">Cytochrome P450</fullName>
    </recommendedName>
</protein>
<keyword evidence="1" id="KW-0732">Signal</keyword>
<dbReference type="SUPFAM" id="SSF48264">
    <property type="entry name" value="Cytochrome P450"/>
    <property type="match status" value="1"/>
</dbReference>
<name>A0ABR4B9T1_9LECA</name>
<feature type="signal peptide" evidence="1">
    <location>
        <begin position="1"/>
        <end position="22"/>
    </location>
</feature>